<comment type="caution">
    <text evidence="10">The sequence shown here is derived from an EMBL/GenBank/DDBJ whole genome shotgun (WGS) entry which is preliminary data.</text>
</comment>
<keyword evidence="6 8" id="KW-0472">Membrane</keyword>
<dbReference type="PANTHER" id="PTHR11730">
    <property type="entry name" value="AMMONIUM TRANSPORTER"/>
    <property type="match status" value="1"/>
</dbReference>
<dbReference type="FunFam" id="1.10.3430.10:FF:000008">
    <property type="entry name" value="Ammonium transporter"/>
    <property type="match status" value="1"/>
</dbReference>
<protein>
    <recommendedName>
        <fullName evidence="8">Ammonium transporter</fullName>
    </recommendedName>
</protein>
<evidence type="ECO:0000256" key="5">
    <source>
        <dbReference type="ARBA" id="ARBA00022989"/>
    </source>
</evidence>
<evidence type="ECO:0000259" key="9">
    <source>
        <dbReference type="Pfam" id="PF00909"/>
    </source>
</evidence>
<feature type="transmembrane region" description="Helical" evidence="8">
    <location>
        <begin position="353"/>
        <end position="376"/>
    </location>
</feature>
<dbReference type="Gene3D" id="1.10.3430.10">
    <property type="entry name" value="Ammonium transporter AmtB like domains"/>
    <property type="match status" value="1"/>
</dbReference>
<evidence type="ECO:0000256" key="2">
    <source>
        <dbReference type="ARBA" id="ARBA00005887"/>
    </source>
</evidence>
<feature type="transmembrane region" description="Helical" evidence="8">
    <location>
        <begin position="288"/>
        <end position="306"/>
    </location>
</feature>
<feature type="transmembrane region" description="Helical" evidence="8">
    <location>
        <begin position="318"/>
        <end position="341"/>
    </location>
</feature>
<feature type="transmembrane region" description="Helical" evidence="8">
    <location>
        <begin position="6"/>
        <end position="29"/>
    </location>
</feature>
<feature type="transmembrane region" description="Helical" evidence="8">
    <location>
        <begin position="265"/>
        <end position="282"/>
    </location>
</feature>
<feature type="domain" description="Ammonium transporter AmtB-like" evidence="9">
    <location>
        <begin position="10"/>
        <end position="403"/>
    </location>
</feature>
<dbReference type="Proteomes" id="UP000003081">
    <property type="component" value="Unassembled WGS sequence"/>
</dbReference>
<keyword evidence="4 8" id="KW-0812">Transmembrane</keyword>
<evidence type="ECO:0000313" key="11">
    <source>
        <dbReference type="Proteomes" id="UP000003081"/>
    </source>
</evidence>
<comment type="subcellular location">
    <subcellularLocation>
        <location evidence="8">Cell membrane</location>
        <topology evidence="8">Multi-pass membrane protein</topology>
    </subcellularLocation>
    <subcellularLocation>
        <location evidence="1">Membrane</location>
        <topology evidence="1">Multi-pass membrane protein</topology>
    </subcellularLocation>
</comment>
<feature type="transmembrane region" description="Helical" evidence="8">
    <location>
        <begin position="50"/>
        <end position="75"/>
    </location>
</feature>
<feature type="transmembrane region" description="Helical" evidence="8">
    <location>
        <begin position="158"/>
        <end position="179"/>
    </location>
</feature>
<keyword evidence="7 8" id="KW-0924">Ammonia transport</keyword>
<dbReference type="eggNOG" id="COG0004">
    <property type="taxonomic scope" value="Bacteria"/>
</dbReference>
<dbReference type="EMBL" id="ACOM01000005">
    <property type="protein sequence ID" value="EEP54563.1"/>
    <property type="molecule type" value="Genomic_DNA"/>
</dbReference>
<name>C4IH30_CLOBU</name>
<dbReference type="NCBIfam" id="TIGR00836">
    <property type="entry name" value="amt"/>
    <property type="match status" value="1"/>
</dbReference>
<dbReference type="SUPFAM" id="SSF111352">
    <property type="entry name" value="Ammonium transporter"/>
    <property type="match status" value="1"/>
</dbReference>
<evidence type="ECO:0000256" key="4">
    <source>
        <dbReference type="ARBA" id="ARBA00022692"/>
    </source>
</evidence>
<accession>C4IH30</accession>
<sequence>MDTNMAIDTLWVLLGGILVFWMQAGFAMVETGFTRSKNAGNIIMKNLMDFALGSLIYWIIGFGLMFGKDAAGIIGIPGFFTDGTAENAATSVNNYAFLFFQTVFCATAATIVSGAMAERTKFISYCIYSAIISAVIYPIAGHWIWGGGWLAQLGFHDFAGSTAVHSIGGWCALVGATILGPRIGKYSKDGKSNAIPGHSLTLGALGVFILWMGWFGFNPGSSLGITGEGALELSSRVFITTNLAAAAAATVTMVLTWVKYGKPDVSMSLNGVLAGLVAITAGCDVVSPLGAAIIGVISAFAMVYGIEFVDKVLKVDDPVGAVGVHCINGVVGTILTGVFAMDGGLFYGGGFKFLGVQCLGVAAVAIWSVATATILFKGIKATIGLRVTREEEIRGLDIEEHGLESSYADFQSIDINM</sequence>
<proteinExistence type="inferred from homology"/>
<organism evidence="10 11">
    <name type="scientific">Clostridium butyricum E4 str. BoNT E BL5262</name>
    <dbReference type="NCBI Taxonomy" id="632245"/>
    <lineage>
        <taxon>Bacteria</taxon>
        <taxon>Bacillati</taxon>
        <taxon>Bacillota</taxon>
        <taxon>Clostridia</taxon>
        <taxon>Eubacteriales</taxon>
        <taxon>Clostridiaceae</taxon>
        <taxon>Clostridium</taxon>
    </lineage>
</organism>
<feature type="transmembrane region" description="Helical" evidence="8">
    <location>
        <begin position="95"/>
        <end position="115"/>
    </location>
</feature>
<feature type="transmembrane region" description="Helical" evidence="8">
    <location>
        <begin position="200"/>
        <end position="217"/>
    </location>
</feature>
<keyword evidence="3 8" id="KW-0813">Transport</keyword>
<evidence type="ECO:0000256" key="8">
    <source>
        <dbReference type="RuleBase" id="RU362002"/>
    </source>
</evidence>
<dbReference type="Pfam" id="PF00909">
    <property type="entry name" value="Ammonium_transp"/>
    <property type="match status" value="1"/>
</dbReference>
<dbReference type="PANTHER" id="PTHR11730:SF89">
    <property type="entry name" value="AMMONIUM TRANSPORTER SLL0108-RELATED"/>
    <property type="match status" value="1"/>
</dbReference>
<dbReference type="STRING" id="1492.ATN24_06320"/>
<comment type="similarity">
    <text evidence="2 8">Belongs to the ammonia transporter channel (TC 1.A.11.2) family.</text>
</comment>
<evidence type="ECO:0000256" key="1">
    <source>
        <dbReference type="ARBA" id="ARBA00004141"/>
    </source>
</evidence>
<feature type="transmembrane region" description="Helical" evidence="8">
    <location>
        <begin position="237"/>
        <end position="258"/>
    </location>
</feature>
<gene>
    <name evidence="10" type="ORF">CLP_2989</name>
</gene>
<evidence type="ECO:0000313" key="10">
    <source>
        <dbReference type="EMBL" id="EEP54563.1"/>
    </source>
</evidence>
<evidence type="ECO:0000256" key="6">
    <source>
        <dbReference type="ARBA" id="ARBA00023136"/>
    </source>
</evidence>
<dbReference type="InterPro" id="IPR024041">
    <property type="entry name" value="NH4_transpt_AmtB-like_dom"/>
</dbReference>
<keyword evidence="5 8" id="KW-1133">Transmembrane helix</keyword>
<evidence type="ECO:0000256" key="3">
    <source>
        <dbReference type="ARBA" id="ARBA00022448"/>
    </source>
</evidence>
<keyword evidence="11" id="KW-1185">Reference proteome</keyword>
<dbReference type="GO" id="GO:0005886">
    <property type="term" value="C:plasma membrane"/>
    <property type="evidence" value="ECO:0007669"/>
    <property type="project" value="UniProtKB-SubCell"/>
</dbReference>
<dbReference type="GO" id="GO:0097272">
    <property type="term" value="P:ammonium homeostasis"/>
    <property type="evidence" value="ECO:0007669"/>
    <property type="project" value="TreeGrafter"/>
</dbReference>
<reference evidence="10 11" key="1">
    <citation type="submission" date="2009-08" db="EMBL/GenBank/DDBJ databases">
        <authorList>
            <person name="Shrivastava S."/>
            <person name="Brinkac L.B."/>
            <person name="Brown J.L."/>
            <person name="Bruce D.B."/>
            <person name="Detter C."/>
            <person name="Green L.D."/>
            <person name="Munk C.A."/>
            <person name="Rogers Y.C."/>
            <person name="Tapia R."/>
            <person name="Sims D.R."/>
            <person name="Smith L.A."/>
            <person name="Smith T.J."/>
            <person name="Sutton G."/>
            <person name="Brettin T."/>
        </authorList>
    </citation>
    <scope>NUCLEOTIDE SEQUENCE [LARGE SCALE GENOMIC DNA]</scope>
    <source>
        <strain evidence="11">E4 str. BoNT E BL5262</strain>
    </source>
</reference>
<dbReference type="AlphaFoldDB" id="C4IH30"/>
<evidence type="ECO:0000256" key="7">
    <source>
        <dbReference type="ARBA" id="ARBA00023177"/>
    </source>
</evidence>
<dbReference type="HOGENOM" id="CLU_000445_33_1_9"/>
<dbReference type="GO" id="GO:0008519">
    <property type="term" value="F:ammonium channel activity"/>
    <property type="evidence" value="ECO:0007669"/>
    <property type="project" value="InterPro"/>
</dbReference>
<dbReference type="InterPro" id="IPR029020">
    <property type="entry name" value="Ammonium/urea_transptr"/>
</dbReference>
<feature type="transmembrane region" description="Helical" evidence="8">
    <location>
        <begin position="122"/>
        <end position="146"/>
    </location>
</feature>
<dbReference type="RefSeq" id="WP_002579368.1">
    <property type="nucleotide sequence ID" value="NZ_ACOM01000005.1"/>
</dbReference>
<dbReference type="InterPro" id="IPR001905">
    <property type="entry name" value="Ammonium_transpt"/>
</dbReference>